<comment type="caution">
    <text evidence="2">The sequence shown here is derived from an EMBL/GenBank/DDBJ whole genome shotgun (WGS) entry which is preliminary data.</text>
</comment>
<sequence>MSAITVWLDNHPNDPCEYDSEGGPRGSSNRRLCPGDLHLSNAHVHAVALVKPCQAPADVRELCKDIWRVGRGNRLIPSAVRSRAATLLHDDLLDDLAFDDDNDGGSEQQRAEHEGLRAAVNSLIHAAKECEEEDLSEMGWNTEVHSCDRDQVARALDLVKEPVVEGTPPANPPRIRKAQKGKEKARAAPDIQENDETYDDAGPELNTPDHYKTHSLAYQQWKGAAARELESAIHAIPNKESRNTLNALFDKAMERMADARQILNEGLASGGIISCVLLLPTRPPFSTPGLPSRLSSSTTLTVSAPPMKKENSRLYTSDMTRFLR</sequence>
<feature type="region of interest" description="Disordered" evidence="1">
    <location>
        <begin position="163"/>
        <end position="205"/>
    </location>
</feature>
<protein>
    <recommendedName>
        <fullName evidence="4">Ankyrin repeat protein</fullName>
    </recommendedName>
</protein>
<proteinExistence type="predicted"/>
<feature type="compositionally biased region" description="Acidic residues" evidence="1">
    <location>
        <begin position="192"/>
        <end position="202"/>
    </location>
</feature>
<organism evidence="2 3">
    <name type="scientific">Neofusicoccum ribis</name>
    <dbReference type="NCBI Taxonomy" id="45134"/>
    <lineage>
        <taxon>Eukaryota</taxon>
        <taxon>Fungi</taxon>
        <taxon>Dikarya</taxon>
        <taxon>Ascomycota</taxon>
        <taxon>Pezizomycotina</taxon>
        <taxon>Dothideomycetes</taxon>
        <taxon>Dothideomycetes incertae sedis</taxon>
        <taxon>Botryosphaeriales</taxon>
        <taxon>Botryosphaeriaceae</taxon>
        <taxon>Neofusicoccum</taxon>
    </lineage>
</organism>
<name>A0ABR3SAT6_9PEZI</name>
<evidence type="ECO:0000256" key="1">
    <source>
        <dbReference type="SAM" id="MobiDB-lite"/>
    </source>
</evidence>
<keyword evidence="3" id="KW-1185">Reference proteome</keyword>
<evidence type="ECO:0000313" key="3">
    <source>
        <dbReference type="Proteomes" id="UP001521116"/>
    </source>
</evidence>
<reference evidence="2 3" key="1">
    <citation type="submission" date="2024-02" db="EMBL/GenBank/DDBJ databases">
        <title>De novo assembly and annotation of 12 fungi associated with fruit tree decline syndrome in Ontario, Canada.</title>
        <authorList>
            <person name="Sulman M."/>
            <person name="Ellouze W."/>
            <person name="Ilyukhin E."/>
        </authorList>
    </citation>
    <scope>NUCLEOTIDE SEQUENCE [LARGE SCALE GENOMIC DNA]</scope>
    <source>
        <strain evidence="2 3">M1-105</strain>
    </source>
</reference>
<dbReference type="Proteomes" id="UP001521116">
    <property type="component" value="Unassembled WGS sequence"/>
</dbReference>
<accession>A0ABR3SAT6</accession>
<evidence type="ECO:0000313" key="2">
    <source>
        <dbReference type="EMBL" id="KAL1615664.1"/>
    </source>
</evidence>
<gene>
    <name evidence="2" type="ORF">SLS56_011735</name>
</gene>
<dbReference type="EMBL" id="JAJVDC020000302">
    <property type="protein sequence ID" value="KAL1615664.1"/>
    <property type="molecule type" value="Genomic_DNA"/>
</dbReference>
<evidence type="ECO:0008006" key="4">
    <source>
        <dbReference type="Google" id="ProtNLM"/>
    </source>
</evidence>